<feature type="region of interest" description="Disordered" evidence="2">
    <location>
        <begin position="1107"/>
        <end position="1133"/>
    </location>
</feature>
<dbReference type="STRING" id="755732.Fluta_0701"/>
<accession>F2II05</accession>
<feature type="signal peptide" evidence="3">
    <location>
        <begin position="1"/>
        <end position="22"/>
    </location>
</feature>
<name>F2II05_FLUTR</name>
<dbReference type="KEGG" id="fte:Fluta_0701"/>
<keyword evidence="1 3" id="KW-0732">Signal</keyword>
<evidence type="ECO:0000313" key="4">
    <source>
        <dbReference type="EMBL" id="AEA42705.1"/>
    </source>
</evidence>
<dbReference type="Gene3D" id="2.60.40.4070">
    <property type="match status" value="1"/>
</dbReference>
<feature type="chain" id="PRO_5003283728" description="Secretion system C-terminal sorting domain-containing protein" evidence="3">
    <location>
        <begin position="23"/>
        <end position="1403"/>
    </location>
</feature>
<sequence precursor="true">MKRTFKYLSLAITMCFVGEASAYNYDFEKSGKSGGKPKPTVTTKAANCAPANYSKVMDFNDVSCRLETGGLLFLDRSNNLATYTVPKKKGSETAVTVIYAGALWMGGKNINGQLKLAAVKFRNEGNDFWPGPLTVNFGTGNFNPNVPQGDATTRNSGVGAITPESCLLYDNIFTITKAGVIGFIVWNECTTGDCPEPSNETLAQINAWPGNGNASLGEDQFLAPFKDLDDDFVYEPSDGEYPWYDDILGRNDVQCGADRRVTLFGDVTNWWVFNDQGNSHTESQGEPIGMEIHAQAFAFATDDEINKMTFYNYELINRGTQTLYNTYFSQYIDADLGNNADDYAGCDVTRGLSYMYNGDLLDEPNGGRPGFGQNPPAIGVDFFEGPYQDADGRDNVGPVFDSISNKWVSPTVSQALLDTGIVYRGLGLGYGDGIADNERYGMRNFTIYTGNLAPIGQADPTSSVQYYNYMQGLWQLGDPLYYGGTGFPGAPCVSSTIRTNYMFPADSDTLHWATEGQDPGASWSEFEPCGLNSTSNPSGDRRFVQSAGPFTLKPGAVNNITVGIVYGRSFQGQIFSSVNALKTADTKAQALFDLCFRILEPPTAPVMTFQEMGNELIIMLDNPNTSNNFKEGYTETDLIGIVDPNGPGDTLPNGNPIIYDKDYRFEGYQIYQLKDAQVGITDLDDDQFARLVAQCDIKNGVKRLINFEFDEQLGYSFPVEKVNGTDAGIKHTFRVTEDLFAAGDRRLVNFKTYYYIAVAYGYNSYKAYDPSDAQYLDGQKKPYLRSRINADGSTLQGIPAVPHKIAPEAGGSIANSIYGQTPRITRLDGTGNGSRSLELTTASEDAIVANGFKDKLEYDYNGGPINVKVVDPLNVVGGYFECKFRNYVGVSGNGITEIKGIDTSSWVINRYDTEGGNLLDSVTSDVTIKQGNEQVVPKWGVSIEIFQDKYYYPVAPNSAFYLYTDPLSSSISYSDSTKRWLDFVEDDASLTPRNWLRTGTYAPVQATDCDTWGGASYLNPCCFSDEIGLDPKEKYNKLLGGGVGPHKLTGYQCDFMPLAYPTNYGGIPIARTNASIKSLPSVDIVMTPDKTKWTRCVVVELGRDANLNQGGGLPGRPRASASVDKNGNPDGTPTTGMGWFPGYAIDLETGARLHMAFGENSFLGGDNGADMVWNPSSRQTDGNGLYVNGGNQPIWVFGVNINNEGCPYYDGTNTWVYDQFQIATNTSYKKLYTSLMWIANTITAPGHSVLESTARLKLRVNKQYADFTATGLNGGKPMYSWSMNDLQTTTGSRDALASALDLINVVPNPYYAFSEYERNRVDTRVKIVNLPDQCTVTIYNVSGKMIRQYKKDNPVTTIDWDLKNSIGVPIASGVYLIHVDVPGVGERIVKFFGGMRQVDLETI</sequence>
<feature type="compositionally biased region" description="Polar residues" evidence="2">
    <location>
        <begin position="1123"/>
        <end position="1133"/>
    </location>
</feature>
<dbReference type="eggNOG" id="ENOG5032VXB">
    <property type="taxonomic scope" value="Bacteria"/>
</dbReference>
<dbReference type="HOGENOM" id="CLU_276788_0_0_10"/>
<evidence type="ECO:0000256" key="3">
    <source>
        <dbReference type="SAM" id="SignalP"/>
    </source>
</evidence>
<evidence type="ECO:0008006" key="6">
    <source>
        <dbReference type="Google" id="ProtNLM"/>
    </source>
</evidence>
<keyword evidence="5" id="KW-1185">Reference proteome</keyword>
<dbReference type="OrthoDB" id="9807496at2"/>
<reference evidence="4 5" key="1">
    <citation type="journal article" date="2011" name="Stand. Genomic Sci.">
        <title>Complete genome sequence of the gliding freshwater bacterium Fluviicola taffensis type strain (RW262).</title>
        <authorList>
            <person name="Woyke T."/>
            <person name="Chertkov O."/>
            <person name="Lapidus A."/>
            <person name="Nolan M."/>
            <person name="Lucas S."/>
            <person name="Del Rio T.G."/>
            <person name="Tice H."/>
            <person name="Cheng J.F."/>
            <person name="Tapia R."/>
            <person name="Han C."/>
            <person name="Goodwin L."/>
            <person name="Pitluck S."/>
            <person name="Liolios K."/>
            <person name="Pagani I."/>
            <person name="Ivanova N."/>
            <person name="Huntemann M."/>
            <person name="Mavromatis K."/>
            <person name="Mikhailova N."/>
            <person name="Pati A."/>
            <person name="Chen A."/>
            <person name="Palaniappan K."/>
            <person name="Land M."/>
            <person name="Hauser L."/>
            <person name="Brambilla E.M."/>
            <person name="Rohde M."/>
            <person name="Mwirichia R."/>
            <person name="Sikorski J."/>
            <person name="Tindall B.J."/>
            <person name="Goker M."/>
            <person name="Bristow J."/>
            <person name="Eisen J.A."/>
            <person name="Markowitz V."/>
            <person name="Hugenholtz P."/>
            <person name="Klenk H.P."/>
            <person name="Kyrpides N.C."/>
        </authorList>
    </citation>
    <scope>NUCLEOTIDE SEQUENCE [LARGE SCALE GENOMIC DNA]</scope>
    <source>
        <strain evidence="5">DSM 16823 / RW262 / RW262</strain>
    </source>
</reference>
<dbReference type="InterPro" id="IPR026444">
    <property type="entry name" value="Secre_tail"/>
</dbReference>
<evidence type="ECO:0000313" key="5">
    <source>
        <dbReference type="Proteomes" id="UP000007463"/>
    </source>
</evidence>
<proteinExistence type="predicted"/>
<gene>
    <name evidence="4" type="ordered locus">Fluta_0701</name>
</gene>
<protein>
    <recommendedName>
        <fullName evidence="6">Secretion system C-terminal sorting domain-containing protein</fullName>
    </recommendedName>
</protein>
<organism evidence="4 5">
    <name type="scientific">Fluviicola taffensis (strain DSM 16823 / NCIMB 13979 / RW262)</name>
    <dbReference type="NCBI Taxonomy" id="755732"/>
    <lineage>
        <taxon>Bacteria</taxon>
        <taxon>Pseudomonadati</taxon>
        <taxon>Bacteroidota</taxon>
        <taxon>Flavobacteriia</taxon>
        <taxon>Flavobacteriales</taxon>
        <taxon>Crocinitomicaceae</taxon>
        <taxon>Fluviicola</taxon>
    </lineage>
</organism>
<dbReference type="RefSeq" id="WP_013685477.1">
    <property type="nucleotide sequence ID" value="NC_015321.1"/>
</dbReference>
<evidence type="ECO:0000256" key="2">
    <source>
        <dbReference type="SAM" id="MobiDB-lite"/>
    </source>
</evidence>
<reference evidence="5" key="2">
    <citation type="submission" date="2011-02" db="EMBL/GenBank/DDBJ databases">
        <title>The complete genome of Fluviicola taffensis DSM 16823.</title>
        <authorList>
            <consortium name="US DOE Joint Genome Institute (JGI-PGF)"/>
            <person name="Lucas S."/>
            <person name="Copeland A."/>
            <person name="Lapidus A."/>
            <person name="Bruce D."/>
            <person name="Goodwin L."/>
            <person name="Pitluck S."/>
            <person name="Kyrpides N."/>
            <person name="Mavromatis K."/>
            <person name="Ivanova N."/>
            <person name="Mikhailova N."/>
            <person name="Pagani I."/>
            <person name="Chertkov O."/>
            <person name="Detter J.C."/>
            <person name="Han C."/>
            <person name="Tapia R."/>
            <person name="Land M."/>
            <person name="Hauser L."/>
            <person name="Markowitz V."/>
            <person name="Cheng J.-F."/>
            <person name="Hugenholtz P."/>
            <person name="Woyke T."/>
            <person name="Wu D."/>
            <person name="Tindall B."/>
            <person name="Pomrenke H.G."/>
            <person name="Brambilla E."/>
            <person name="Klenk H.-P."/>
            <person name="Eisen J.A."/>
        </authorList>
    </citation>
    <scope>NUCLEOTIDE SEQUENCE [LARGE SCALE GENOMIC DNA]</scope>
    <source>
        <strain evidence="5">DSM 16823 / RW262 / RW262</strain>
    </source>
</reference>
<evidence type="ECO:0000256" key="1">
    <source>
        <dbReference type="ARBA" id="ARBA00022729"/>
    </source>
</evidence>
<dbReference type="EMBL" id="CP002542">
    <property type="protein sequence ID" value="AEA42705.1"/>
    <property type="molecule type" value="Genomic_DNA"/>
</dbReference>
<dbReference type="NCBIfam" id="TIGR04183">
    <property type="entry name" value="Por_Secre_tail"/>
    <property type="match status" value="1"/>
</dbReference>
<dbReference type="Proteomes" id="UP000007463">
    <property type="component" value="Chromosome"/>
</dbReference>